<gene>
    <name evidence="1" type="ORF">g.13613</name>
</gene>
<sequence>MASFLPVTLAGDNLGTRHHQFNSLVNNSYEQNIPFSSIQNVEEYSPLDRLFKIDLASRYKNVEYILETFKDEDLLYVSRALKSKWLLDKEYSHIFNSAHLEDVLYPEMTTPAVSKVKHWIYLNLKDSQRSQEFYEYYKIKNFDTAIKFLRNCTSDFILREVPNFMEKLSPKLLKFLSEKCPEVAKIFFDSFQNDDKLASIYRRDERKYYSNLKFLLKINGDIFLDIAEKYVHFSRFSADATKFIMKHYKDRFNKKTELYATSFLDMKTLATCLSSEEIKEVVLKLARAQYIQFWFNYKNVEPLIKALSVEERKTFKKKVFVDKDVGELVDTWPYDKPTPPQGRGPGSNIFQDKQHDPEEYESLIGNAPISFRSCLKKRKCMKRSACQALACEMISVRKSSFDILFDKYRFISFGAALYELRKQMKVETTQHRQNIMLLLISKTGGHAQFVEELLTLFATQHHNEPDNLRATIIRSLVRRSCAWRLPQNVWEAMVKFGHGLGLDGQPSPVACSEGLHAVILRSILLDCTIEAPVWKAFLNNFSTLKEYSLNYEEKKKVYSKLPALLLDRAKNDSTQAIELLDKTLDVLDAYKLRADTCPHLVSSIASAARKDDKAEHLLRRLYTSRVARKQLFRENFAIFQTDESYLNALKHNTDIISSGETFEELIKTNKLDHDRFLRALSLYFNEENGLAQRYLTLLKKNVEKSPKIKVAHSIAILSGNEILDMILEYDAAPKQSELKRFSGALRANMHLARPSLELKNVGWQKLGAKAVANRILICRGNDIDQNIQTLLSWSRTLRLALVLSMRSGKEMDILTAIGDKRPTMILKTLLLHSRTKKLDERVWDVIITIIEKLHASDKLNSRTKKVLYNLNIVPASKKAKYCQMVYKVLQKGSEYAAVPMLSHAENILWDVDEEFIDKVTKEFMSKDFVLAKMPNKDYYYDMVITLHLRVVAKYLLLCKSEAEQEKRWKSLGEPVIDHCGKIWTGWQDKNDLTEYFNEFIQSLKFTKVFLDTQYVSCLPMIEKVINKLQTILPLHKFYNIYIHLHLTMLYFKTLRQAKKNNPIVFEDLPKNLDAATEIVGKIFGKYIAHEVIELMDTHFESMRELYKRDFVEYIRKYFEYGDNRSLFIANVIKGILDCENPRSHLVAEYLYDSESRLFPKNIKDDVFGLLEKDTSIEVQFFINAHNTPNPIIPRTL</sequence>
<dbReference type="EMBL" id="GDQN01001970">
    <property type="protein sequence ID" value="JAT89084.1"/>
    <property type="molecule type" value="Transcribed_RNA"/>
</dbReference>
<reference evidence="1" key="1">
    <citation type="submission" date="2015-09" db="EMBL/GenBank/DDBJ databases">
        <title>De novo assembly of Pectinophora gossypiella (Pink Bollworm) gut transcriptome.</title>
        <authorList>
            <person name="Tassone E.E."/>
        </authorList>
    </citation>
    <scope>NUCLEOTIDE SEQUENCE</scope>
</reference>
<accession>A0A1E1WQ32</accession>
<dbReference type="OrthoDB" id="7476497at2759"/>
<dbReference type="AlphaFoldDB" id="A0A1E1WQ32"/>
<name>A0A1E1WQ32_PECGO</name>
<protein>
    <submittedName>
        <fullName evidence="1">Uncharacterized protein</fullName>
    </submittedName>
</protein>
<evidence type="ECO:0000313" key="1">
    <source>
        <dbReference type="EMBL" id="JAT89084.1"/>
    </source>
</evidence>
<proteinExistence type="predicted"/>
<organism evidence="1">
    <name type="scientific">Pectinophora gossypiella</name>
    <name type="common">Cotton pink bollworm</name>
    <name type="synonym">Depressaria gossypiella</name>
    <dbReference type="NCBI Taxonomy" id="13191"/>
    <lineage>
        <taxon>Eukaryota</taxon>
        <taxon>Metazoa</taxon>
        <taxon>Ecdysozoa</taxon>
        <taxon>Arthropoda</taxon>
        <taxon>Hexapoda</taxon>
        <taxon>Insecta</taxon>
        <taxon>Pterygota</taxon>
        <taxon>Neoptera</taxon>
        <taxon>Endopterygota</taxon>
        <taxon>Lepidoptera</taxon>
        <taxon>Glossata</taxon>
        <taxon>Ditrysia</taxon>
        <taxon>Gelechioidea</taxon>
        <taxon>Gelechiidae</taxon>
        <taxon>Apatetrinae</taxon>
        <taxon>Pectinophora</taxon>
    </lineage>
</organism>